<dbReference type="SMART" id="SM00054">
    <property type="entry name" value="EFh"/>
    <property type="match status" value="3"/>
</dbReference>
<dbReference type="Proteomes" id="UP000009022">
    <property type="component" value="Unassembled WGS sequence"/>
</dbReference>
<organism evidence="8 9">
    <name type="scientific">Trichoplax adhaerens</name>
    <name type="common">Trichoplax reptans</name>
    <dbReference type="NCBI Taxonomy" id="10228"/>
    <lineage>
        <taxon>Eukaryota</taxon>
        <taxon>Metazoa</taxon>
        <taxon>Placozoa</taxon>
        <taxon>Uniplacotomia</taxon>
        <taxon>Trichoplacea</taxon>
        <taxon>Trichoplacidae</taxon>
        <taxon>Trichoplax</taxon>
    </lineage>
</organism>
<feature type="domain" description="EF-hand" evidence="7">
    <location>
        <begin position="48"/>
        <end position="83"/>
    </location>
</feature>
<dbReference type="OMA" id="QFIVTCI"/>
<feature type="domain" description="EF-hand" evidence="7">
    <location>
        <begin position="115"/>
        <end position="150"/>
    </location>
</feature>
<name>B3S424_TRIAD</name>
<dbReference type="GeneID" id="6756143"/>
<dbReference type="Pfam" id="PF13499">
    <property type="entry name" value="EF-hand_7"/>
    <property type="match status" value="1"/>
</dbReference>
<dbReference type="PhylomeDB" id="B3S424"/>
<dbReference type="EMBL" id="DS985249">
    <property type="protein sequence ID" value="EDV22565.1"/>
    <property type="molecule type" value="Genomic_DNA"/>
</dbReference>
<dbReference type="HOGENOM" id="CLU_051357_1_0_1"/>
<dbReference type="KEGG" id="tad:TRIADDRAFT_28496"/>
<dbReference type="PROSITE" id="PS00018">
    <property type="entry name" value="EF_HAND_1"/>
    <property type="match status" value="2"/>
</dbReference>
<dbReference type="Pfam" id="PF13405">
    <property type="entry name" value="EF-hand_6"/>
    <property type="match status" value="1"/>
</dbReference>
<dbReference type="FunCoup" id="B3S424">
    <property type="interactions" value="1887"/>
</dbReference>
<dbReference type="PROSITE" id="PS50222">
    <property type="entry name" value="EF_HAND_2"/>
    <property type="match status" value="3"/>
</dbReference>
<evidence type="ECO:0000313" key="8">
    <source>
        <dbReference type="EMBL" id="EDV22565.1"/>
    </source>
</evidence>
<dbReference type="InParanoid" id="B3S424"/>
<dbReference type="STRING" id="10228.B3S424"/>
<comment type="subcellular location">
    <subcellularLocation>
        <location evidence="1">Cytoplasm</location>
    </subcellularLocation>
</comment>
<dbReference type="Gene3D" id="1.10.238.10">
    <property type="entry name" value="EF-hand"/>
    <property type="match status" value="1"/>
</dbReference>
<evidence type="ECO:0000259" key="7">
    <source>
        <dbReference type="PROSITE" id="PS50222"/>
    </source>
</evidence>
<keyword evidence="4" id="KW-0677">Repeat</keyword>
<dbReference type="RefSeq" id="XP_002115109.1">
    <property type="nucleotide sequence ID" value="XM_002115073.1"/>
</dbReference>
<evidence type="ECO:0000256" key="1">
    <source>
        <dbReference type="ARBA" id="ARBA00004496"/>
    </source>
</evidence>
<protein>
    <recommendedName>
        <fullName evidence="7">EF-hand domain-containing protein</fullName>
    </recommendedName>
</protein>
<dbReference type="GO" id="GO:0005509">
    <property type="term" value="F:calcium ion binding"/>
    <property type="evidence" value="ECO:0007669"/>
    <property type="project" value="InterPro"/>
</dbReference>
<keyword evidence="2" id="KW-0963">Cytoplasm</keyword>
<dbReference type="InterPro" id="IPR051426">
    <property type="entry name" value="Peflin/Sorcin_CaBP"/>
</dbReference>
<sequence>MDSSQGNLLNLPCHGHQQQQQPAYGGYTQAPPAQAFGAAPYGQPQQPNPDAELWSWFQAVDRDKTGKITVTELQAALTNANWTSFNAETCRLMIAMFDTDHNGTISFDEFRGLWRYVQEWRQVFNKFDTDRTGVINAQELGIAVSQMGFRLSSQFVNLIIARFDPQSRRGLKMDMFIQVCVLLKQLTDAFRNRDTQQAGTIRIGYEDFMSMVVLNKP</sequence>
<keyword evidence="9" id="KW-1185">Reference proteome</keyword>
<evidence type="ECO:0000256" key="5">
    <source>
        <dbReference type="ARBA" id="ARBA00022837"/>
    </source>
</evidence>
<dbReference type="SUPFAM" id="SSF47473">
    <property type="entry name" value="EF-hand"/>
    <property type="match status" value="1"/>
</dbReference>
<evidence type="ECO:0000256" key="4">
    <source>
        <dbReference type="ARBA" id="ARBA00022737"/>
    </source>
</evidence>
<dbReference type="GO" id="GO:0005737">
    <property type="term" value="C:cytoplasm"/>
    <property type="evidence" value="ECO:0007669"/>
    <property type="project" value="UniProtKB-SubCell"/>
</dbReference>
<dbReference type="GO" id="GO:0048306">
    <property type="term" value="F:calcium-dependent protein binding"/>
    <property type="evidence" value="ECO:0007669"/>
    <property type="project" value="UniProtKB-ARBA"/>
</dbReference>
<dbReference type="PANTHER" id="PTHR46212:SF3">
    <property type="entry name" value="GH27120P"/>
    <property type="match status" value="1"/>
</dbReference>
<dbReference type="PANTHER" id="PTHR46212">
    <property type="entry name" value="PEFLIN"/>
    <property type="match status" value="1"/>
</dbReference>
<dbReference type="AlphaFoldDB" id="B3S424"/>
<evidence type="ECO:0000256" key="3">
    <source>
        <dbReference type="ARBA" id="ARBA00022723"/>
    </source>
</evidence>
<dbReference type="eggNOG" id="KOG0037">
    <property type="taxonomic scope" value="Eukaryota"/>
</dbReference>
<gene>
    <name evidence="8" type="ORF">TRIADDRAFT_28496</name>
</gene>
<dbReference type="InterPro" id="IPR002048">
    <property type="entry name" value="EF_hand_dom"/>
</dbReference>
<reference evidence="8 9" key="1">
    <citation type="journal article" date="2008" name="Nature">
        <title>The Trichoplax genome and the nature of placozoans.</title>
        <authorList>
            <person name="Srivastava M."/>
            <person name="Begovic E."/>
            <person name="Chapman J."/>
            <person name="Putnam N.H."/>
            <person name="Hellsten U."/>
            <person name="Kawashima T."/>
            <person name="Kuo A."/>
            <person name="Mitros T."/>
            <person name="Salamov A."/>
            <person name="Carpenter M.L."/>
            <person name="Signorovitch A.Y."/>
            <person name="Moreno M.A."/>
            <person name="Kamm K."/>
            <person name="Grimwood J."/>
            <person name="Schmutz J."/>
            <person name="Shapiro H."/>
            <person name="Grigoriev I.V."/>
            <person name="Buss L.W."/>
            <person name="Schierwater B."/>
            <person name="Dellaporta S.L."/>
            <person name="Rokhsar D.S."/>
        </authorList>
    </citation>
    <scope>NUCLEOTIDE SEQUENCE [LARGE SCALE GENOMIC DNA]</scope>
    <source>
        <strain evidence="8 9">Grell-BS-1999</strain>
    </source>
</reference>
<dbReference type="OrthoDB" id="186625at2759"/>
<evidence type="ECO:0000256" key="6">
    <source>
        <dbReference type="SAM" id="MobiDB-lite"/>
    </source>
</evidence>
<dbReference type="CDD" id="cd16184">
    <property type="entry name" value="EFh_PEF_peflin"/>
    <property type="match status" value="1"/>
</dbReference>
<feature type="region of interest" description="Disordered" evidence="6">
    <location>
        <begin position="1"/>
        <end position="29"/>
    </location>
</feature>
<keyword evidence="5" id="KW-0106">Calcium</keyword>
<dbReference type="CTD" id="6756143"/>
<feature type="domain" description="EF-hand" evidence="7">
    <location>
        <begin position="85"/>
        <end position="111"/>
    </location>
</feature>
<keyword evidence="3" id="KW-0479">Metal-binding</keyword>
<evidence type="ECO:0000313" key="9">
    <source>
        <dbReference type="Proteomes" id="UP000009022"/>
    </source>
</evidence>
<proteinExistence type="predicted"/>
<accession>B3S424</accession>
<dbReference type="InterPro" id="IPR018247">
    <property type="entry name" value="EF_Hand_1_Ca_BS"/>
</dbReference>
<dbReference type="InterPro" id="IPR011992">
    <property type="entry name" value="EF-hand-dom_pair"/>
</dbReference>
<evidence type="ECO:0000256" key="2">
    <source>
        <dbReference type="ARBA" id="ARBA00022490"/>
    </source>
</evidence>